<dbReference type="InterPro" id="IPR013785">
    <property type="entry name" value="Aldolase_TIM"/>
</dbReference>
<comment type="similarity">
    <text evidence="3">Belongs to the DapA family. NanA subfamily.</text>
</comment>
<comment type="catalytic activity">
    <reaction evidence="10">
        <text>aceneuramate = aldehydo-N-acetyl-D-mannosamine + pyruvate</text>
        <dbReference type="Rhea" id="RHEA:23296"/>
        <dbReference type="ChEBI" id="CHEBI:15361"/>
        <dbReference type="ChEBI" id="CHEBI:17122"/>
        <dbReference type="ChEBI" id="CHEBI:173083"/>
        <dbReference type="EC" id="4.1.3.3"/>
    </reaction>
</comment>
<proteinExistence type="inferred from homology"/>
<dbReference type="SMART" id="SM01130">
    <property type="entry name" value="DHDPS"/>
    <property type="match status" value="1"/>
</dbReference>
<evidence type="ECO:0000256" key="11">
    <source>
        <dbReference type="PIRNR" id="PIRNR001365"/>
    </source>
</evidence>
<dbReference type="GO" id="GO:0008747">
    <property type="term" value="F:N-acetylneuraminate lyase activity"/>
    <property type="evidence" value="ECO:0007669"/>
    <property type="project" value="UniProtKB-EC"/>
</dbReference>
<dbReference type="OrthoDB" id="191315at2759"/>
<feature type="active site" description="Proton donor/acceptor" evidence="12">
    <location>
        <position position="86"/>
    </location>
</feature>
<dbReference type="GO" id="GO:0005737">
    <property type="term" value="C:cytoplasm"/>
    <property type="evidence" value="ECO:0007669"/>
    <property type="project" value="UniProtKB-SubCell"/>
</dbReference>
<name>A0A026WBS3_OOCBI</name>
<evidence type="ECO:0000256" key="3">
    <source>
        <dbReference type="ARBA" id="ARBA00006324"/>
    </source>
</evidence>
<gene>
    <name evidence="14" type="ORF">X777_06499</name>
</gene>
<reference evidence="14 15" key="1">
    <citation type="journal article" date="2014" name="Curr. Biol.">
        <title>The genome of the clonal raider ant Cerapachys biroi.</title>
        <authorList>
            <person name="Oxley P.R."/>
            <person name="Ji L."/>
            <person name="Fetter-Pruneda I."/>
            <person name="McKenzie S.K."/>
            <person name="Li C."/>
            <person name="Hu H."/>
            <person name="Zhang G."/>
            <person name="Kronauer D.J."/>
        </authorList>
    </citation>
    <scope>NUCLEOTIDE SEQUENCE [LARGE SCALE GENOMIC DNA]</scope>
</reference>
<dbReference type="EMBL" id="KK107293">
    <property type="protein sequence ID" value="EZA53418.1"/>
    <property type="molecule type" value="Genomic_DNA"/>
</dbReference>
<keyword evidence="7 11" id="KW-0456">Lyase</keyword>
<dbReference type="STRING" id="2015173.A0A026WBS3"/>
<evidence type="ECO:0000256" key="4">
    <source>
        <dbReference type="ARBA" id="ARBA00011881"/>
    </source>
</evidence>
<dbReference type="Proteomes" id="UP000053097">
    <property type="component" value="Unassembled WGS sequence"/>
</dbReference>
<feature type="binding site" evidence="13">
    <location>
        <position position="158"/>
    </location>
    <ligand>
        <name>pyruvate</name>
        <dbReference type="ChEBI" id="CHEBI:15361"/>
    </ligand>
</feature>
<keyword evidence="8" id="KW-0704">Schiff base</keyword>
<evidence type="ECO:0000256" key="12">
    <source>
        <dbReference type="PIRSR" id="PIRSR001365-1"/>
    </source>
</evidence>
<evidence type="ECO:0000256" key="2">
    <source>
        <dbReference type="ARBA" id="ARBA00004878"/>
    </source>
</evidence>
<evidence type="ECO:0000313" key="15">
    <source>
        <dbReference type="Proteomes" id="UP000053097"/>
    </source>
</evidence>
<evidence type="ECO:0000256" key="8">
    <source>
        <dbReference type="ARBA" id="ARBA00023270"/>
    </source>
</evidence>
<dbReference type="SUPFAM" id="SSF51569">
    <property type="entry name" value="Aldolase"/>
    <property type="match status" value="1"/>
</dbReference>
<comment type="pathway">
    <text evidence="2">Amino-sugar metabolism; N-acetylneuraminate degradation.</text>
</comment>
<protein>
    <recommendedName>
        <fullName evidence="5">N-acetylneuraminate lyase</fullName>
        <ecNumber evidence="5">4.1.3.3</ecNumber>
    </recommendedName>
</protein>
<keyword evidence="9" id="KW-0119">Carbohydrate metabolism</keyword>
<dbReference type="PANTHER" id="PTHR12128">
    <property type="entry name" value="DIHYDRODIPICOLINATE SYNTHASE"/>
    <property type="match status" value="1"/>
</dbReference>
<keyword evidence="15" id="KW-1185">Reference proteome</keyword>
<evidence type="ECO:0000256" key="9">
    <source>
        <dbReference type="ARBA" id="ARBA00023277"/>
    </source>
</evidence>
<dbReference type="OMA" id="LYEYNQC"/>
<evidence type="ECO:0000313" key="14">
    <source>
        <dbReference type="EMBL" id="EZA53418.1"/>
    </source>
</evidence>
<evidence type="ECO:0000256" key="13">
    <source>
        <dbReference type="PIRSR" id="PIRSR001365-2"/>
    </source>
</evidence>
<dbReference type="AlphaFoldDB" id="A0A026WBS3"/>
<evidence type="ECO:0000256" key="7">
    <source>
        <dbReference type="ARBA" id="ARBA00023239"/>
    </source>
</evidence>
<organism evidence="14 15">
    <name type="scientific">Ooceraea biroi</name>
    <name type="common">Clonal raider ant</name>
    <name type="synonym">Cerapachys biroi</name>
    <dbReference type="NCBI Taxonomy" id="2015173"/>
    <lineage>
        <taxon>Eukaryota</taxon>
        <taxon>Metazoa</taxon>
        <taxon>Ecdysozoa</taxon>
        <taxon>Arthropoda</taxon>
        <taxon>Hexapoda</taxon>
        <taxon>Insecta</taxon>
        <taxon>Pterygota</taxon>
        <taxon>Neoptera</taxon>
        <taxon>Endopterygota</taxon>
        <taxon>Hymenoptera</taxon>
        <taxon>Apocrita</taxon>
        <taxon>Aculeata</taxon>
        <taxon>Formicoidea</taxon>
        <taxon>Formicidae</taxon>
        <taxon>Dorylinae</taxon>
        <taxon>Ooceraea</taxon>
    </lineage>
</organism>
<dbReference type="EC" id="4.1.3.3" evidence="5"/>
<evidence type="ECO:0000256" key="6">
    <source>
        <dbReference type="ARBA" id="ARBA00022490"/>
    </source>
</evidence>
<comment type="subunit">
    <text evidence="4">Homotetramer.</text>
</comment>
<dbReference type="Pfam" id="PF00701">
    <property type="entry name" value="DHDPS"/>
    <property type="match status" value="1"/>
</dbReference>
<accession>A0A026WBS3</accession>
<sequence>MSVSERKLVTEAWVKAVKETKQHLMVQVGGAPLPDVMALAEHAESLHVDSILCLPELYFKPVTSQQLIEYLRIIGDAAPNTPLLYYHIPMFTNINIHMGEFLSSIGDELPTFVGIKFTSANLEEGSQALHADNKKYVIFLGNDQIVNAACALGMDSFIMTSVNIFPELVQDLISAGKNGDMLNARKLQEKLSSAITAITKRNGWVQPMKAAMNFLTDINVGPPRVPLKPISSEAIATMKEDLMNLGYQVTTKIN</sequence>
<dbReference type="PIRSF" id="PIRSF001365">
    <property type="entry name" value="DHDPS"/>
    <property type="match status" value="1"/>
</dbReference>
<evidence type="ECO:0000256" key="5">
    <source>
        <dbReference type="ARBA" id="ARBA00012911"/>
    </source>
</evidence>
<comment type="subcellular location">
    <subcellularLocation>
        <location evidence="1">Cytoplasm</location>
    </subcellularLocation>
</comment>
<dbReference type="Gene3D" id="3.20.20.70">
    <property type="entry name" value="Aldolase class I"/>
    <property type="match status" value="1"/>
</dbReference>
<dbReference type="PANTHER" id="PTHR12128:SF21">
    <property type="entry name" value="N-ACETYLNEURAMINATE LYASE"/>
    <property type="match status" value="1"/>
</dbReference>
<evidence type="ECO:0000256" key="1">
    <source>
        <dbReference type="ARBA" id="ARBA00004496"/>
    </source>
</evidence>
<evidence type="ECO:0000256" key="10">
    <source>
        <dbReference type="ARBA" id="ARBA00044906"/>
    </source>
</evidence>
<feature type="active site" description="Schiff-base intermediate with substrate" evidence="12">
    <location>
        <position position="116"/>
    </location>
</feature>
<dbReference type="InterPro" id="IPR002220">
    <property type="entry name" value="DapA-like"/>
</dbReference>
<keyword evidence="6" id="KW-0963">Cytoplasm</keyword>